<dbReference type="PANTHER" id="PTHR30486">
    <property type="entry name" value="TWITCHING MOTILITY PROTEIN PILT"/>
    <property type="match status" value="1"/>
</dbReference>
<gene>
    <name evidence="3" type="primary">tadA</name>
    <name evidence="3" type="ORF">JHL22_10345</name>
</gene>
<dbReference type="InterPro" id="IPR001482">
    <property type="entry name" value="T2SS/T4SS_dom"/>
</dbReference>
<dbReference type="Proteomes" id="UP000635316">
    <property type="component" value="Unassembled WGS sequence"/>
</dbReference>
<dbReference type="Gene3D" id="3.30.450.90">
    <property type="match status" value="1"/>
</dbReference>
<protein>
    <submittedName>
        <fullName evidence="3">Flp pilus assembly complex ATPase component TadA</fullName>
    </submittedName>
</protein>
<dbReference type="Pfam" id="PF00437">
    <property type="entry name" value="T2SSE"/>
    <property type="match status" value="1"/>
</dbReference>
<evidence type="ECO:0000313" key="4">
    <source>
        <dbReference type="Proteomes" id="UP000635316"/>
    </source>
</evidence>
<dbReference type="SUPFAM" id="SSF52540">
    <property type="entry name" value="P-loop containing nucleoside triphosphate hydrolases"/>
    <property type="match status" value="1"/>
</dbReference>
<comment type="similarity">
    <text evidence="1">Belongs to the GSP E family.</text>
</comment>
<comment type="caution">
    <text evidence="3">The sequence shown here is derived from an EMBL/GenBank/DDBJ whole genome shotgun (WGS) entry which is preliminary data.</text>
</comment>
<dbReference type="InterPro" id="IPR050921">
    <property type="entry name" value="T4SS_GSP_E_ATPase"/>
</dbReference>
<sequence length="359" mass="40915">MNDYARDVSSRNLLDKLGITDYLNRDGVTEVMINRPGEVFIETSQGVERFENRLLTYNSLYELANVLTIYNNKHITIKNPMHSVTLPDQERGHILIPPSCETGTIVFSFRKPSKNRFTFSDYVDSGRLSGFTDTSDLVRDSRIEIDSSQYRDLSDSLKIPVDIHLAEFELEMLKHKENRDLNAFFQLAVKHKLNICMVGGTGSGKTTFSKAIADMVPVDTRIITIEDTHELDLPNHPNHVHLFYKEHITAKDVISSCMRLKPDRIFLTELKGDEAWDYLSALNTGHPGGLTSVHANDSKSVFYRIAQLAKESSTGKTMDYDYILKTVQSTIDVVCFFSQTYMTELYYDPVQKARALRGY</sequence>
<keyword evidence="4" id="KW-1185">Reference proteome</keyword>
<name>A0ABS1EF84_9BURK</name>
<dbReference type="EMBL" id="JAENGP010000011">
    <property type="protein sequence ID" value="MBK1781619.1"/>
    <property type="molecule type" value="Genomic_DNA"/>
</dbReference>
<evidence type="ECO:0000256" key="1">
    <source>
        <dbReference type="ARBA" id="ARBA00006611"/>
    </source>
</evidence>
<evidence type="ECO:0000259" key="2">
    <source>
        <dbReference type="Pfam" id="PF00437"/>
    </source>
</evidence>
<dbReference type="PANTHER" id="PTHR30486:SF6">
    <property type="entry name" value="TYPE IV PILUS RETRACTATION ATPASE PILT"/>
    <property type="match status" value="1"/>
</dbReference>
<proteinExistence type="inferred from homology"/>
<reference evidence="3 4" key="1">
    <citation type="submission" date="2020-12" db="EMBL/GenBank/DDBJ databases">
        <authorList>
            <person name="Lu T."/>
            <person name="Wang Q."/>
            <person name="Han X."/>
        </authorList>
    </citation>
    <scope>NUCLEOTIDE SEQUENCE [LARGE SCALE GENOMIC DNA]</scope>
    <source>
        <strain evidence="3 4">WQ 585</strain>
    </source>
</reference>
<dbReference type="InterPro" id="IPR027417">
    <property type="entry name" value="P-loop_NTPase"/>
</dbReference>
<dbReference type="Gene3D" id="3.40.50.300">
    <property type="entry name" value="P-loop containing nucleotide triphosphate hydrolases"/>
    <property type="match status" value="1"/>
</dbReference>
<feature type="domain" description="Bacterial type II secretion system protein E" evidence="2">
    <location>
        <begin position="168"/>
        <end position="334"/>
    </location>
</feature>
<dbReference type="RefSeq" id="WP_200236900.1">
    <property type="nucleotide sequence ID" value="NZ_JAENGP010000011.1"/>
</dbReference>
<accession>A0ABS1EF84</accession>
<dbReference type="CDD" id="cd01130">
    <property type="entry name" value="VirB11-like_ATPase"/>
    <property type="match status" value="1"/>
</dbReference>
<organism evidence="3 4">
    <name type="scientific">Advenella mandrilli</name>
    <dbReference type="NCBI Taxonomy" id="2800330"/>
    <lineage>
        <taxon>Bacteria</taxon>
        <taxon>Pseudomonadati</taxon>
        <taxon>Pseudomonadota</taxon>
        <taxon>Betaproteobacteria</taxon>
        <taxon>Burkholderiales</taxon>
        <taxon>Alcaligenaceae</taxon>
    </lineage>
</organism>
<evidence type="ECO:0000313" key="3">
    <source>
        <dbReference type="EMBL" id="MBK1781619.1"/>
    </source>
</evidence>